<dbReference type="OrthoDB" id="195455at2157"/>
<organism evidence="1 2">
    <name type="scientific">Natrinema versiforme JCM 10478</name>
    <dbReference type="NCBI Taxonomy" id="1227496"/>
    <lineage>
        <taxon>Archaea</taxon>
        <taxon>Methanobacteriati</taxon>
        <taxon>Methanobacteriota</taxon>
        <taxon>Stenosarchaea group</taxon>
        <taxon>Halobacteria</taxon>
        <taxon>Halobacteriales</taxon>
        <taxon>Natrialbaceae</taxon>
        <taxon>Natrinema</taxon>
    </lineage>
</organism>
<comment type="caution">
    <text evidence="1">The sequence shown here is derived from an EMBL/GenBank/DDBJ whole genome shotgun (WGS) entry which is preliminary data.</text>
</comment>
<accession>L9Y1P4</accession>
<dbReference type="Proteomes" id="UP000011632">
    <property type="component" value="Unassembled WGS sequence"/>
</dbReference>
<sequence length="64" mass="7329">MATPVVFLPRDDERSRLPSVELDGETIERLDALRVDDESDDDELINELINSYETSEYTLFHAGD</sequence>
<gene>
    <name evidence="1" type="ORF">C489_09902</name>
</gene>
<name>L9Y1P4_9EURY</name>
<evidence type="ECO:0000313" key="1">
    <source>
        <dbReference type="EMBL" id="ELY67637.1"/>
    </source>
</evidence>
<dbReference type="EMBL" id="AOID01000028">
    <property type="protein sequence ID" value="ELY67637.1"/>
    <property type="molecule type" value="Genomic_DNA"/>
</dbReference>
<proteinExistence type="predicted"/>
<evidence type="ECO:0000313" key="2">
    <source>
        <dbReference type="Proteomes" id="UP000011632"/>
    </source>
</evidence>
<dbReference type="AlphaFoldDB" id="L9Y1P4"/>
<reference evidence="1 2" key="1">
    <citation type="journal article" date="2014" name="PLoS Genet.">
        <title>Phylogenetically driven sequencing of extremely halophilic archaea reveals strategies for static and dynamic osmo-response.</title>
        <authorList>
            <person name="Becker E.A."/>
            <person name="Seitzer P.M."/>
            <person name="Tritt A."/>
            <person name="Larsen D."/>
            <person name="Krusor M."/>
            <person name="Yao A.I."/>
            <person name="Wu D."/>
            <person name="Madern D."/>
            <person name="Eisen J.A."/>
            <person name="Darling A.E."/>
            <person name="Facciotti M.T."/>
        </authorList>
    </citation>
    <scope>NUCLEOTIDE SEQUENCE [LARGE SCALE GENOMIC DNA]</scope>
    <source>
        <strain evidence="1 2">JCM 10478</strain>
    </source>
</reference>
<dbReference type="InterPro" id="IPR055979">
    <property type="entry name" value="DUF7557"/>
</dbReference>
<protein>
    <submittedName>
        <fullName evidence="1">Uncharacterized protein</fullName>
    </submittedName>
</protein>
<dbReference type="RefSeq" id="WP_006431062.1">
    <property type="nucleotide sequence ID" value="NZ_AOID01000028.1"/>
</dbReference>
<keyword evidence="2" id="KW-1185">Reference proteome</keyword>
<dbReference type="PATRIC" id="fig|1227496.3.peg.1995"/>
<dbReference type="Pfam" id="PF24434">
    <property type="entry name" value="DUF7557"/>
    <property type="match status" value="1"/>
</dbReference>